<dbReference type="SUPFAM" id="SSF88659">
    <property type="entry name" value="Sigma3 and sigma4 domains of RNA polymerase sigma factors"/>
    <property type="match status" value="1"/>
</dbReference>
<name>A0A9Y1BMN5_9ARCH</name>
<dbReference type="Pfam" id="PF08281">
    <property type="entry name" value="Sigma70_r4_2"/>
    <property type="match status" value="1"/>
</dbReference>
<dbReference type="GO" id="GO:0016987">
    <property type="term" value="F:sigma factor activity"/>
    <property type="evidence" value="ECO:0007669"/>
    <property type="project" value="InterPro"/>
</dbReference>
<gene>
    <name evidence="2" type="ORF">K9W45_01035</name>
</gene>
<evidence type="ECO:0000313" key="2">
    <source>
        <dbReference type="EMBL" id="UJG41059.1"/>
    </source>
</evidence>
<accession>A0A9Y1BMN5</accession>
<dbReference type="InterPro" id="IPR013324">
    <property type="entry name" value="RNA_pol_sigma_r3/r4-like"/>
</dbReference>
<protein>
    <submittedName>
        <fullName evidence="2">Sigma-70 region 4 domain-containing protein</fullName>
    </submittedName>
</protein>
<dbReference type="InterPro" id="IPR036388">
    <property type="entry name" value="WH-like_DNA-bd_sf"/>
</dbReference>
<reference evidence="2" key="1">
    <citation type="journal article" date="2022" name="Nat. Microbiol.">
        <title>Unique mobile elements and scalable gene flow at the prokaryote-eukaryote boundary revealed by circularized Asgard archaea genomes.</title>
        <authorList>
            <person name="Wu F."/>
            <person name="Speth D.R."/>
            <person name="Philosof A."/>
            <person name="Cremiere A."/>
            <person name="Narayanan A."/>
            <person name="Barco R.A."/>
            <person name="Connon S.A."/>
            <person name="Amend J.P."/>
            <person name="Antoshechkin I.A."/>
            <person name="Orphan V.J."/>
        </authorList>
    </citation>
    <scope>NUCLEOTIDE SEQUENCE</scope>
    <source>
        <strain evidence="2">PM71</strain>
    </source>
</reference>
<sequence>MKFSILVKNEDHKEFLPKIPESIKHLKLFINMEIRRASLVILFSFKRKDSIKEEVQELDFLETVSKLVNLGYFSDINPVSSVLSDKQFLCFYLHDILDFKSEEIAKFTQNSPSTIRDHLSNARKRITAFSQILTKMNLEFTILNNLSAIPLESLKKLTSSMRLFFT</sequence>
<proteinExistence type="predicted"/>
<dbReference type="EMBL" id="CP084166">
    <property type="protein sequence ID" value="UJG41059.1"/>
    <property type="molecule type" value="Genomic_DNA"/>
</dbReference>
<dbReference type="AlphaFoldDB" id="A0A9Y1BMN5"/>
<feature type="domain" description="RNA polymerase sigma factor 70 region 4 type 2" evidence="1">
    <location>
        <begin position="83"/>
        <end position="126"/>
    </location>
</feature>
<dbReference type="Proteomes" id="UP001201020">
    <property type="component" value="Chromosome"/>
</dbReference>
<dbReference type="GO" id="GO:0003677">
    <property type="term" value="F:DNA binding"/>
    <property type="evidence" value="ECO:0007669"/>
    <property type="project" value="InterPro"/>
</dbReference>
<evidence type="ECO:0000259" key="1">
    <source>
        <dbReference type="Pfam" id="PF08281"/>
    </source>
</evidence>
<dbReference type="InterPro" id="IPR013249">
    <property type="entry name" value="RNA_pol_sigma70_r4_t2"/>
</dbReference>
<dbReference type="GO" id="GO:0006352">
    <property type="term" value="P:DNA-templated transcription initiation"/>
    <property type="evidence" value="ECO:0007669"/>
    <property type="project" value="InterPro"/>
</dbReference>
<organism evidence="2">
    <name type="scientific">Candidatus Heimdallarchaeum aukensis</name>
    <dbReference type="NCBI Taxonomy" id="2876573"/>
    <lineage>
        <taxon>Archaea</taxon>
        <taxon>Promethearchaeati</taxon>
        <taxon>Candidatus Heimdallarchaeota</taxon>
        <taxon>Candidatus Heimdallarchaeia (ex Rinke et al. 2021) (nom. nud.)</taxon>
        <taxon>Candidatus Heimdallarchaeales</taxon>
        <taxon>Candidatus Heimdallarchaeaceae</taxon>
        <taxon>Candidatus Heimdallarchaeum</taxon>
    </lineage>
</organism>
<dbReference type="Gene3D" id="1.10.10.10">
    <property type="entry name" value="Winged helix-like DNA-binding domain superfamily/Winged helix DNA-binding domain"/>
    <property type="match status" value="1"/>
</dbReference>